<reference evidence="1" key="1">
    <citation type="submission" date="2022-08" db="UniProtKB">
        <authorList>
            <consortium name="EnsemblMetazoa"/>
        </authorList>
    </citation>
    <scope>IDENTIFICATION</scope>
    <source>
        <strain evidence="1">05x7-T-G4-1.051#20</strain>
    </source>
</reference>
<protein>
    <submittedName>
        <fullName evidence="1">Uncharacterized protein</fullName>
    </submittedName>
</protein>
<evidence type="ECO:0000313" key="1">
    <source>
        <dbReference type="EnsemblMetazoa" id="G5481.51:cds"/>
    </source>
</evidence>
<name>A0A8W8NIQ4_MAGGI</name>
<dbReference type="EnsemblMetazoa" id="G5481.51">
    <property type="protein sequence ID" value="G5481.51:cds"/>
    <property type="gene ID" value="G5481"/>
</dbReference>
<keyword evidence="2" id="KW-1185">Reference proteome</keyword>
<dbReference type="Proteomes" id="UP000005408">
    <property type="component" value="Unassembled WGS sequence"/>
</dbReference>
<dbReference type="AlphaFoldDB" id="A0A8W8NIQ4"/>
<accession>A0A8W8NIQ4</accession>
<sequence>VAQHQQVTSRGSVLGNVGHSTNAMDSFIGMILIPTISSDLKQLFPNAVFFPSLAAVRDSPD</sequence>
<proteinExistence type="predicted"/>
<organism evidence="1 2">
    <name type="scientific">Magallana gigas</name>
    <name type="common">Pacific oyster</name>
    <name type="synonym">Crassostrea gigas</name>
    <dbReference type="NCBI Taxonomy" id="29159"/>
    <lineage>
        <taxon>Eukaryota</taxon>
        <taxon>Metazoa</taxon>
        <taxon>Spiralia</taxon>
        <taxon>Lophotrochozoa</taxon>
        <taxon>Mollusca</taxon>
        <taxon>Bivalvia</taxon>
        <taxon>Autobranchia</taxon>
        <taxon>Pteriomorphia</taxon>
        <taxon>Ostreida</taxon>
        <taxon>Ostreoidea</taxon>
        <taxon>Ostreidae</taxon>
        <taxon>Magallana</taxon>
    </lineage>
</organism>
<evidence type="ECO:0000313" key="2">
    <source>
        <dbReference type="Proteomes" id="UP000005408"/>
    </source>
</evidence>